<name>A0A8J5MY85_HOMAM</name>
<sequence length="94" mass="10616">MGVGYLHPPPMPAHLTPPTFLLILATHTAVPLPRLHARILAVVLGYTLMMVAAHTLGWWLDWEAAHAHKHARSSTREVIEARVKLECEREQQEQ</sequence>
<proteinExistence type="predicted"/>
<keyword evidence="3" id="KW-1185">Reference proteome</keyword>
<dbReference type="EMBL" id="JAHLQT010021080">
    <property type="protein sequence ID" value="KAG7167961.1"/>
    <property type="molecule type" value="Genomic_DNA"/>
</dbReference>
<evidence type="ECO:0000256" key="1">
    <source>
        <dbReference type="SAM" id="Phobius"/>
    </source>
</evidence>
<protein>
    <submittedName>
        <fullName evidence="2">Adenylate cyclase type 2-like 4</fullName>
    </submittedName>
</protein>
<feature type="transmembrane region" description="Helical" evidence="1">
    <location>
        <begin position="15"/>
        <end position="32"/>
    </location>
</feature>
<evidence type="ECO:0000313" key="2">
    <source>
        <dbReference type="EMBL" id="KAG7167961.1"/>
    </source>
</evidence>
<feature type="transmembrane region" description="Helical" evidence="1">
    <location>
        <begin position="39"/>
        <end position="60"/>
    </location>
</feature>
<accession>A0A8J5MY85</accession>
<feature type="non-terminal residue" evidence="2">
    <location>
        <position position="1"/>
    </location>
</feature>
<keyword evidence="1" id="KW-1133">Transmembrane helix</keyword>
<organism evidence="2 3">
    <name type="scientific">Homarus americanus</name>
    <name type="common">American lobster</name>
    <dbReference type="NCBI Taxonomy" id="6706"/>
    <lineage>
        <taxon>Eukaryota</taxon>
        <taxon>Metazoa</taxon>
        <taxon>Ecdysozoa</taxon>
        <taxon>Arthropoda</taxon>
        <taxon>Crustacea</taxon>
        <taxon>Multicrustacea</taxon>
        <taxon>Malacostraca</taxon>
        <taxon>Eumalacostraca</taxon>
        <taxon>Eucarida</taxon>
        <taxon>Decapoda</taxon>
        <taxon>Pleocyemata</taxon>
        <taxon>Astacidea</taxon>
        <taxon>Nephropoidea</taxon>
        <taxon>Nephropidae</taxon>
        <taxon>Homarus</taxon>
    </lineage>
</organism>
<keyword evidence="1" id="KW-0812">Transmembrane</keyword>
<keyword evidence="1" id="KW-0472">Membrane</keyword>
<dbReference type="Proteomes" id="UP000747542">
    <property type="component" value="Unassembled WGS sequence"/>
</dbReference>
<evidence type="ECO:0000313" key="3">
    <source>
        <dbReference type="Proteomes" id="UP000747542"/>
    </source>
</evidence>
<dbReference type="AlphaFoldDB" id="A0A8J5MY85"/>
<reference evidence="2" key="1">
    <citation type="journal article" date="2021" name="Sci. Adv.">
        <title>The American lobster genome reveals insights on longevity, neural, and immune adaptations.</title>
        <authorList>
            <person name="Polinski J.M."/>
            <person name="Zimin A.V."/>
            <person name="Clark K.F."/>
            <person name="Kohn A.B."/>
            <person name="Sadowski N."/>
            <person name="Timp W."/>
            <person name="Ptitsyn A."/>
            <person name="Khanna P."/>
            <person name="Romanova D.Y."/>
            <person name="Williams P."/>
            <person name="Greenwood S.J."/>
            <person name="Moroz L.L."/>
            <person name="Walt D.R."/>
            <person name="Bodnar A.G."/>
        </authorList>
    </citation>
    <scope>NUCLEOTIDE SEQUENCE</scope>
    <source>
        <strain evidence="2">GMGI-L3</strain>
    </source>
</reference>
<comment type="caution">
    <text evidence="2">The sequence shown here is derived from an EMBL/GenBank/DDBJ whole genome shotgun (WGS) entry which is preliminary data.</text>
</comment>
<gene>
    <name evidence="2" type="primary">Adcy2-L4</name>
    <name evidence="2" type="ORF">Hamer_G018391</name>
</gene>